<dbReference type="Gene3D" id="2.60.40.10">
    <property type="entry name" value="Immunoglobulins"/>
    <property type="match status" value="2"/>
</dbReference>
<keyword evidence="2" id="KW-1133">Transmembrane helix</keyword>
<dbReference type="Pfam" id="PF09294">
    <property type="entry name" value="Interfer-bind"/>
    <property type="match status" value="1"/>
</dbReference>
<feature type="chain" id="PRO_5042130964" evidence="3">
    <location>
        <begin position="21"/>
        <end position="383"/>
    </location>
</feature>
<protein>
    <submittedName>
        <fullName evidence="6">Interferon alpha/beta receptor 1 isoform X2</fullName>
    </submittedName>
</protein>
<organism evidence="6 7">
    <name type="scientific">Silurus asotus</name>
    <name type="common">Amur catfish</name>
    <name type="synonym">Parasilurus asotus</name>
    <dbReference type="NCBI Taxonomy" id="30991"/>
    <lineage>
        <taxon>Eukaryota</taxon>
        <taxon>Metazoa</taxon>
        <taxon>Chordata</taxon>
        <taxon>Craniata</taxon>
        <taxon>Vertebrata</taxon>
        <taxon>Euteleostomi</taxon>
        <taxon>Actinopterygii</taxon>
        <taxon>Neopterygii</taxon>
        <taxon>Teleostei</taxon>
        <taxon>Ostariophysi</taxon>
        <taxon>Siluriformes</taxon>
        <taxon>Siluridae</taxon>
        <taxon>Silurus</taxon>
    </lineage>
</organism>
<dbReference type="EMBL" id="MU545793">
    <property type="protein sequence ID" value="KAI5628530.1"/>
    <property type="molecule type" value="Genomic_DNA"/>
</dbReference>
<sequence>MKLLGVFVSALMVFWTSSVCGELQAPQNVTIQTLNMNYVLKWAWDPEQAPDGNVTFTMQYMAKFKKKKPKSRQDWRSVCDSTPEYSCDFSSAELHYLGMWLLRVRSQIGSDVSPWVILDFCPDRDAVIGPPSSVNITPVDVLLQVDILDPRSYTNGSMRELLPNMYYFIQYWERGSLMQPNNVTSANNVVILPELENWTWYCVRVKSVDDYYKKISDFSPTYCTQTDGQTPYWQIFLIFLFSLVLSFGAILLLFRYVSEVVKVIRSTFYSRVPRPALIQGFLSDMPRLLYANPETEICFDRVDLLTPEPEATMVDEIILEVHLPPETSQQSDRTHSRHSSGDSGVYSNEGSRQNEFGEGKMNKLVKEISRVNELDEGVQDMRV</sequence>
<dbReference type="InterPro" id="IPR050650">
    <property type="entry name" value="Type-II_Cytokine-TF_Rcpt"/>
</dbReference>
<reference evidence="6" key="1">
    <citation type="submission" date="2018-07" db="EMBL/GenBank/DDBJ databases">
        <title>Comparative genomics of catfishes provides insights into carnivory and benthic adaptation.</title>
        <authorList>
            <person name="Zhang Y."/>
            <person name="Wang D."/>
            <person name="Peng Z."/>
            <person name="Zheng S."/>
            <person name="Shao F."/>
            <person name="Tao W."/>
        </authorList>
    </citation>
    <scope>NUCLEOTIDE SEQUENCE</scope>
    <source>
        <strain evidence="6">Chongqing</strain>
    </source>
</reference>
<dbReference type="InterPro" id="IPR003961">
    <property type="entry name" value="FN3_dom"/>
</dbReference>
<feature type="transmembrane region" description="Helical" evidence="2">
    <location>
        <begin position="232"/>
        <end position="254"/>
    </location>
</feature>
<feature type="domain" description="Interferon/interleukin receptor" evidence="5">
    <location>
        <begin position="127"/>
        <end position="226"/>
    </location>
</feature>
<evidence type="ECO:0000256" key="1">
    <source>
        <dbReference type="SAM" id="MobiDB-lite"/>
    </source>
</evidence>
<evidence type="ECO:0000256" key="2">
    <source>
        <dbReference type="SAM" id="Phobius"/>
    </source>
</evidence>
<feature type="domain" description="Fibronectin type-III" evidence="4">
    <location>
        <begin position="7"/>
        <end position="115"/>
    </location>
</feature>
<evidence type="ECO:0000313" key="7">
    <source>
        <dbReference type="Proteomes" id="UP001205998"/>
    </source>
</evidence>
<dbReference type="PANTHER" id="PTHR20859">
    <property type="entry name" value="INTERFERON/INTERLEUKIN RECEPTOR"/>
    <property type="match status" value="1"/>
</dbReference>
<dbReference type="Pfam" id="PF01108">
    <property type="entry name" value="Tissue_fac"/>
    <property type="match status" value="1"/>
</dbReference>
<proteinExistence type="predicted"/>
<name>A0AAD5B657_SILAS</name>
<accession>A0AAD5B657</accession>
<keyword evidence="2" id="KW-0812">Transmembrane</keyword>
<feature type="signal peptide" evidence="3">
    <location>
        <begin position="1"/>
        <end position="20"/>
    </location>
</feature>
<keyword evidence="6" id="KW-0675">Receptor</keyword>
<evidence type="ECO:0000259" key="4">
    <source>
        <dbReference type="Pfam" id="PF01108"/>
    </source>
</evidence>
<dbReference type="GO" id="GO:0005886">
    <property type="term" value="C:plasma membrane"/>
    <property type="evidence" value="ECO:0007669"/>
    <property type="project" value="TreeGrafter"/>
</dbReference>
<keyword evidence="7" id="KW-1185">Reference proteome</keyword>
<dbReference type="Proteomes" id="UP001205998">
    <property type="component" value="Unassembled WGS sequence"/>
</dbReference>
<keyword evidence="2" id="KW-0472">Membrane</keyword>
<dbReference type="GO" id="GO:0004904">
    <property type="term" value="F:interferon receptor activity"/>
    <property type="evidence" value="ECO:0007669"/>
    <property type="project" value="TreeGrafter"/>
</dbReference>
<dbReference type="InterPro" id="IPR015373">
    <property type="entry name" value="Interferon/interleukin_rcp_dom"/>
</dbReference>
<evidence type="ECO:0000256" key="3">
    <source>
        <dbReference type="SAM" id="SignalP"/>
    </source>
</evidence>
<dbReference type="SUPFAM" id="SSF49265">
    <property type="entry name" value="Fibronectin type III"/>
    <property type="match status" value="2"/>
</dbReference>
<keyword evidence="3" id="KW-0732">Signal</keyword>
<dbReference type="InterPro" id="IPR013783">
    <property type="entry name" value="Ig-like_fold"/>
</dbReference>
<dbReference type="InterPro" id="IPR036116">
    <property type="entry name" value="FN3_sf"/>
</dbReference>
<gene>
    <name evidence="6" type="ORF">C0J50_3020</name>
</gene>
<feature type="region of interest" description="Disordered" evidence="1">
    <location>
        <begin position="325"/>
        <end position="360"/>
    </location>
</feature>
<dbReference type="PANTHER" id="PTHR20859:SF85">
    <property type="entry name" value="INTERFERON ALPHA_BETA RECEPTOR 1 ISOFORM X1"/>
    <property type="match status" value="1"/>
</dbReference>
<comment type="caution">
    <text evidence="6">The sequence shown here is derived from an EMBL/GenBank/DDBJ whole genome shotgun (WGS) entry which is preliminary data.</text>
</comment>
<dbReference type="AlphaFoldDB" id="A0AAD5B657"/>
<evidence type="ECO:0000259" key="5">
    <source>
        <dbReference type="Pfam" id="PF09294"/>
    </source>
</evidence>
<evidence type="ECO:0000313" key="6">
    <source>
        <dbReference type="EMBL" id="KAI5628530.1"/>
    </source>
</evidence>
<feature type="compositionally biased region" description="Polar residues" evidence="1">
    <location>
        <begin position="341"/>
        <end position="354"/>
    </location>
</feature>